<dbReference type="GO" id="GO:0016747">
    <property type="term" value="F:acyltransferase activity, transferring groups other than amino-acyl groups"/>
    <property type="evidence" value="ECO:0007669"/>
    <property type="project" value="InterPro"/>
</dbReference>
<keyword evidence="2" id="KW-0808">Transferase</keyword>
<dbReference type="Gene3D" id="3.40.630.30">
    <property type="match status" value="1"/>
</dbReference>
<dbReference type="AlphaFoldDB" id="A0A2N5M443"/>
<gene>
    <name evidence="2" type="ORF">CUU66_14860</name>
</gene>
<dbReference type="PANTHER" id="PTHR43415">
    <property type="entry name" value="SPERMIDINE N(1)-ACETYLTRANSFERASE"/>
    <property type="match status" value="1"/>
</dbReference>
<dbReference type="EMBL" id="PGUY01000046">
    <property type="protein sequence ID" value="PLT29095.1"/>
    <property type="molecule type" value="Genomic_DNA"/>
</dbReference>
<sequence>MIINQKEFFVKDLNYTIRFATKSDAEKLSDLRLQIDGESENMDREKGEDFIDPSRFADIIETDTSHARNLFLVAELDGRLIGYSRCVGSDLKRFIHKVEFGLGVRKAYWGYGIGKNLMKETISWADLNRIKKIVLNGVLETNERGIEMYKRLGFEIEGTMKKDRVLSDGRYYNTYIMARFNEC</sequence>
<comment type="caution">
    <text evidence="2">The sequence shown here is derived from an EMBL/GenBank/DDBJ whole genome shotgun (WGS) entry which is preliminary data.</text>
</comment>
<dbReference type="OrthoDB" id="948250at2"/>
<dbReference type="SUPFAM" id="SSF55729">
    <property type="entry name" value="Acyl-CoA N-acyltransferases (Nat)"/>
    <property type="match status" value="1"/>
</dbReference>
<dbReference type="PANTHER" id="PTHR43415:SF3">
    <property type="entry name" value="GNAT-FAMILY ACETYLTRANSFERASE"/>
    <property type="match status" value="1"/>
</dbReference>
<evidence type="ECO:0000313" key="2">
    <source>
        <dbReference type="EMBL" id="PLT29095.1"/>
    </source>
</evidence>
<name>A0A2N5M443_9BACI</name>
<dbReference type="InterPro" id="IPR000182">
    <property type="entry name" value="GNAT_dom"/>
</dbReference>
<proteinExistence type="predicted"/>
<dbReference type="Pfam" id="PF00583">
    <property type="entry name" value="Acetyltransf_1"/>
    <property type="match status" value="1"/>
</dbReference>
<dbReference type="InterPro" id="IPR016181">
    <property type="entry name" value="Acyl_CoA_acyltransferase"/>
</dbReference>
<evidence type="ECO:0000313" key="3">
    <source>
        <dbReference type="Proteomes" id="UP000234748"/>
    </source>
</evidence>
<feature type="domain" description="N-acetyltransferase" evidence="1">
    <location>
        <begin position="15"/>
        <end position="182"/>
    </location>
</feature>
<reference evidence="2 3" key="1">
    <citation type="submission" date="2017-11" db="EMBL/GenBank/DDBJ databases">
        <title>Comparitive Functional Genomics of Dry Heat Resistant strains isolated from the Viking Spacecraft.</title>
        <authorList>
            <person name="Seuylemezian A."/>
            <person name="Cooper K."/>
            <person name="Vaishampayan P."/>
        </authorList>
    </citation>
    <scope>NUCLEOTIDE SEQUENCE [LARGE SCALE GENOMIC DNA]</scope>
    <source>
        <strain evidence="2 3">V1-29</strain>
    </source>
</reference>
<dbReference type="CDD" id="cd04301">
    <property type="entry name" value="NAT_SF"/>
    <property type="match status" value="1"/>
</dbReference>
<dbReference type="PROSITE" id="PS51186">
    <property type="entry name" value="GNAT"/>
    <property type="match status" value="1"/>
</dbReference>
<evidence type="ECO:0000259" key="1">
    <source>
        <dbReference type="PROSITE" id="PS51186"/>
    </source>
</evidence>
<organism evidence="2 3">
    <name type="scientific">Peribacillus deserti</name>
    <dbReference type="NCBI Taxonomy" id="673318"/>
    <lineage>
        <taxon>Bacteria</taxon>
        <taxon>Bacillati</taxon>
        <taxon>Bacillota</taxon>
        <taxon>Bacilli</taxon>
        <taxon>Bacillales</taxon>
        <taxon>Bacillaceae</taxon>
        <taxon>Peribacillus</taxon>
    </lineage>
</organism>
<dbReference type="Proteomes" id="UP000234748">
    <property type="component" value="Unassembled WGS sequence"/>
</dbReference>
<dbReference type="RefSeq" id="WP_101643514.1">
    <property type="nucleotide sequence ID" value="NZ_PGUY01000046.1"/>
</dbReference>
<accession>A0A2N5M443</accession>
<keyword evidence="3" id="KW-1185">Reference proteome</keyword>
<protein>
    <submittedName>
        <fullName evidence="2">GNAT family N-acetyltransferase</fullName>
    </submittedName>
</protein>